<dbReference type="AlphaFoldDB" id="A0A240EC61"/>
<proteinExistence type="predicted"/>
<gene>
    <name evidence="1" type="ORF">SAMN05421731_105314</name>
</gene>
<protein>
    <submittedName>
        <fullName evidence="1">Uncharacterized protein</fullName>
    </submittedName>
</protein>
<name>A0A240EC61_9GAMM</name>
<accession>A0A240EC61</accession>
<dbReference type="Proteomes" id="UP000219042">
    <property type="component" value="Unassembled WGS sequence"/>
</dbReference>
<reference evidence="2" key="1">
    <citation type="submission" date="2016-09" db="EMBL/GenBank/DDBJ databases">
        <authorList>
            <person name="Varghese N."/>
            <person name="Submissions S."/>
        </authorList>
    </citation>
    <scope>NUCLEOTIDE SEQUENCE [LARGE SCALE GENOMIC DNA]</scope>
    <source>
        <strain evidence="2">ANC 4466</strain>
    </source>
</reference>
<dbReference type="EMBL" id="OANT01000005">
    <property type="protein sequence ID" value="SNX45759.1"/>
    <property type="molecule type" value="Genomic_DNA"/>
</dbReference>
<evidence type="ECO:0000313" key="2">
    <source>
        <dbReference type="Proteomes" id="UP000219042"/>
    </source>
</evidence>
<evidence type="ECO:0000313" key="1">
    <source>
        <dbReference type="EMBL" id="SNX45759.1"/>
    </source>
</evidence>
<keyword evidence="2" id="KW-1185">Reference proteome</keyword>
<sequence length="141" mass="17209">MNQTNIPRCNSRYLKQELIFIANHDKFTQHESHTRYKSNRFMIKPHQLRFFQQDNHYSAVMHYIRTIEKILSQSKYIKNAPSELNYKNKINIFHKVIKLYLQVNSIFQKHILSFNLFSMMSCYHDLSIFRHTNHKLSVFRN</sequence>
<organism evidence="1 2">
    <name type="scientific">Acinetobacter puyangensis</name>
    <dbReference type="NCBI Taxonomy" id="1096779"/>
    <lineage>
        <taxon>Bacteria</taxon>
        <taxon>Pseudomonadati</taxon>
        <taxon>Pseudomonadota</taxon>
        <taxon>Gammaproteobacteria</taxon>
        <taxon>Moraxellales</taxon>
        <taxon>Moraxellaceae</taxon>
        <taxon>Acinetobacter</taxon>
    </lineage>
</organism>